<keyword evidence="8" id="KW-0732">Signal</keyword>
<evidence type="ECO:0000256" key="7">
    <source>
        <dbReference type="SAM" id="Phobius"/>
    </source>
</evidence>
<accession>A0ABN8BEQ5</accession>
<protein>
    <recommendedName>
        <fullName evidence="9">Protein kinase domain-containing protein</fullName>
    </recommendedName>
</protein>
<sequence length="1164" mass="131864">MSVVHLYAALAAAATFCTYAHVGGSGQPRLACKLLQETHSKTEEGGIRDEVSLSVYGRERQLQVIYDKRAPSRAAAALLAVVLRYGLRYRNVTLFERPDTLCQMAKDMQTKCSQFDESDSIFNKLVLIPATSWTGDRCEEMEICNVDVVPLRLQVASGGAASLRLYLHVVLSADARTLPECRHASHWYTNHSYLTTCGFINRSVLDGIDHDSLVNHTELWYAIDAPGGNNTVSELKKRLENVVAEAKTLFSIKFVPLNSETYLHQRILGAARTQNSSVFFLDYNIWENVQGVQLVQPPPCTGQDCDQDLDSIRSLRVADMIVLKQLAPRLLKVFEQFSPTPTQLREVLLETEQSNSLSNAACKWAANNTSSFKAWYQIEFRQHYWIAVFLCKNDQELDHYKKIARAVERLYHTSSEFNVSVYFIEIDCTSESDLTHKFIKATVSSRWPNMIGAIAAGAGAKMVAEYALQMETALILYDMPSESVRLGSAVYAAGGTLNDLAIAVRYFITSHKWRRLAILSEETHLASDFVIALQRDENLIIRNVPLHTDIKPIEILQSLKKSNARILLINTITDISKEILCLALQLEMTYSNGYVWILRELRMHNLSCDNSLTLEHAKYITISYWWQRQSDTHLFLGKDTLGKENVFHQVLNNFNGSFPHLTVPMIDALQVLIESFHTFTRNFSWRIYDIHGNGSVRLLLKTLEEKYFKGVLQNLHYVKGALNNPLVFVTEWIGNHPVSTAKWIVENKDIKIFQNQDFYKEKIPTDGTSICLTTSVGKPFEPTCQDKLWFPISGCLLIIVLFLWLSWRIRVRNLAYHDSILTAQLLAQREVISSQLVNHFVDRGALELYYDLGRGQFGRVRYGVLRVPGRSPISVAVKELLDDYAPVEESELIQEAITLASLQHPHVVRLIGVCTTDGPLLVLMEYAFFGNLRDYFCERRHFAESATGYTDSLNEAFYVSAESITRLAWEACSALDYLSTERLVHRDIRAINCLIDEQRSLKLADFGLARTIGTGTPGGDDEYLCRSRGLFPVRWMAPESLDMGVFTMVSDVWALGVLLLEMVTLGARPYGDWPSDRVISYVLAGGYPPLPNDISEETRQLLMRCWEPVPEERLTAAEIANELMQNSALLQPALGPTDPIHNEENPESKDYVNLNRNNINNLFR</sequence>
<dbReference type="Proteomes" id="UP001153292">
    <property type="component" value="Chromosome 3"/>
</dbReference>
<evidence type="ECO:0000256" key="2">
    <source>
        <dbReference type="ARBA" id="ARBA00022692"/>
    </source>
</evidence>
<evidence type="ECO:0000256" key="4">
    <source>
        <dbReference type="ARBA" id="ARBA00023136"/>
    </source>
</evidence>
<dbReference type="SMART" id="SM00219">
    <property type="entry name" value="TyrKc"/>
    <property type="match status" value="1"/>
</dbReference>
<dbReference type="PRINTS" id="PR00109">
    <property type="entry name" value="TYRKINASE"/>
</dbReference>
<comment type="catalytic activity">
    <reaction evidence="5">
        <text>L-tyrosyl-[protein] + ATP = O-phospho-L-tyrosyl-[protein] + ADP + H(+)</text>
        <dbReference type="Rhea" id="RHEA:10596"/>
        <dbReference type="Rhea" id="RHEA-COMP:10136"/>
        <dbReference type="Rhea" id="RHEA-COMP:20101"/>
        <dbReference type="ChEBI" id="CHEBI:15378"/>
        <dbReference type="ChEBI" id="CHEBI:30616"/>
        <dbReference type="ChEBI" id="CHEBI:46858"/>
        <dbReference type="ChEBI" id="CHEBI:61978"/>
        <dbReference type="ChEBI" id="CHEBI:456216"/>
        <dbReference type="EC" id="2.7.10.1"/>
    </reaction>
</comment>
<keyword evidence="3 7" id="KW-1133">Transmembrane helix</keyword>
<dbReference type="InterPro" id="IPR000719">
    <property type="entry name" value="Prot_kinase_dom"/>
</dbReference>
<dbReference type="PANTHER" id="PTHR24416">
    <property type="entry name" value="TYROSINE-PROTEIN KINASE RECEPTOR"/>
    <property type="match status" value="1"/>
</dbReference>
<keyword evidence="11" id="KW-1185">Reference proteome</keyword>
<dbReference type="InterPro" id="IPR028082">
    <property type="entry name" value="Peripla_BP_I"/>
</dbReference>
<dbReference type="Pfam" id="PF07714">
    <property type="entry name" value="PK_Tyr_Ser-Thr"/>
    <property type="match status" value="1"/>
</dbReference>
<evidence type="ECO:0000256" key="6">
    <source>
        <dbReference type="PROSITE-ProRule" id="PRU10141"/>
    </source>
</evidence>
<dbReference type="InterPro" id="IPR017441">
    <property type="entry name" value="Protein_kinase_ATP_BS"/>
</dbReference>
<feature type="domain" description="Protein kinase" evidence="9">
    <location>
        <begin position="846"/>
        <end position="1134"/>
    </location>
</feature>
<evidence type="ECO:0000256" key="1">
    <source>
        <dbReference type="ARBA" id="ARBA00004167"/>
    </source>
</evidence>
<evidence type="ECO:0000256" key="3">
    <source>
        <dbReference type="ARBA" id="ARBA00022989"/>
    </source>
</evidence>
<dbReference type="InterPro" id="IPR050122">
    <property type="entry name" value="RTK"/>
</dbReference>
<evidence type="ECO:0000256" key="5">
    <source>
        <dbReference type="ARBA" id="ARBA00051243"/>
    </source>
</evidence>
<keyword evidence="4 7" id="KW-0472">Membrane</keyword>
<dbReference type="InterPro" id="IPR011009">
    <property type="entry name" value="Kinase-like_dom_sf"/>
</dbReference>
<evidence type="ECO:0000313" key="10">
    <source>
        <dbReference type="EMBL" id="CAH0405041.1"/>
    </source>
</evidence>
<dbReference type="Gene3D" id="1.10.510.10">
    <property type="entry name" value="Transferase(Phosphotransferase) domain 1"/>
    <property type="match status" value="1"/>
</dbReference>
<dbReference type="InterPro" id="IPR020635">
    <property type="entry name" value="Tyr_kinase_cat_dom"/>
</dbReference>
<dbReference type="Gene3D" id="3.40.50.2300">
    <property type="match status" value="1"/>
</dbReference>
<dbReference type="SUPFAM" id="SSF56112">
    <property type="entry name" value="Protein kinase-like (PK-like)"/>
    <property type="match status" value="1"/>
</dbReference>
<dbReference type="CDD" id="cd00192">
    <property type="entry name" value="PTKc"/>
    <property type="match status" value="1"/>
</dbReference>
<evidence type="ECO:0000256" key="8">
    <source>
        <dbReference type="SAM" id="SignalP"/>
    </source>
</evidence>
<keyword evidence="2 7" id="KW-0812">Transmembrane</keyword>
<feature type="signal peptide" evidence="8">
    <location>
        <begin position="1"/>
        <end position="20"/>
    </location>
</feature>
<dbReference type="EMBL" id="OU963896">
    <property type="protein sequence ID" value="CAH0405041.1"/>
    <property type="molecule type" value="Genomic_DNA"/>
</dbReference>
<keyword evidence="6" id="KW-0067">ATP-binding</keyword>
<dbReference type="InterPro" id="IPR001828">
    <property type="entry name" value="ANF_lig-bd_rcpt"/>
</dbReference>
<feature type="chain" id="PRO_5046687264" description="Protein kinase domain-containing protein" evidence="8">
    <location>
        <begin position="21"/>
        <end position="1164"/>
    </location>
</feature>
<dbReference type="PANTHER" id="PTHR24416:SF611">
    <property type="entry name" value="TYROSINE-PROTEIN KINASE TRANSMEMBRANE RECEPTOR ROR"/>
    <property type="match status" value="1"/>
</dbReference>
<evidence type="ECO:0000259" key="9">
    <source>
        <dbReference type="PROSITE" id="PS50011"/>
    </source>
</evidence>
<dbReference type="SUPFAM" id="SSF53822">
    <property type="entry name" value="Periplasmic binding protein-like I"/>
    <property type="match status" value="1"/>
</dbReference>
<feature type="binding site" evidence="6">
    <location>
        <position position="878"/>
    </location>
    <ligand>
        <name>ATP</name>
        <dbReference type="ChEBI" id="CHEBI:30616"/>
    </ligand>
</feature>
<feature type="transmembrane region" description="Helical" evidence="7">
    <location>
        <begin position="788"/>
        <end position="807"/>
    </location>
</feature>
<proteinExistence type="predicted"/>
<dbReference type="Pfam" id="PF01094">
    <property type="entry name" value="ANF_receptor"/>
    <property type="match status" value="1"/>
</dbReference>
<dbReference type="PROSITE" id="PS00109">
    <property type="entry name" value="PROTEIN_KINASE_TYR"/>
    <property type="match status" value="1"/>
</dbReference>
<dbReference type="Gene3D" id="3.30.200.20">
    <property type="entry name" value="Phosphorylase Kinase, domain 1"/>
    <property type="match status" value="1"/>
</dbReference>
<dbReference type="PROSITE" id="PS50011">
    <property type="entry name" value="PROTEIN_KINASE_DOM"/>
    <property type="match status" value="1"/>
</dbReference>
<gene>
    <name evidence="10" type="ORF">CHILSU_LOCUS8390</name>
</gene>
<reference evidence="10" key="1">
    <citation type="submission" date="2021-12" db="EMBL/GenBank/DDBJ databases">
        <authorList>
            <person name="King R."/>
        </authorList>
    </citation>
    <scope>NUCLEOTIDE SEQUENCE</scope>
</reference>
<evidence type="ECO:0000313" key="11">
    <source>
        <dbReference type="Proteomes" id="UP001153292"/>
    </source>
</evidence>
<dbReference type="PROSITE" id="PS00107">
    <property type="entry name" value="PROTEIN_KINASE_ATP"/>
    <property type="match status" value="1"/>
</dbReference>
<comment type="subcellular location">
    <subcellularLocation>
        <location evidence="1">Membrane</location>
        <topology evidence="1">Single-pass membrane protein</topology>
    </subcellularLocation>
</comment>
<name>A0ABN8BEQ5_CHISP</name>
<keyword evidence="6" id="KW-0547">Nucleotide-binding</keyword>
<organism evidence="10 11">
    <name type="scientific">Chilo suppressalis</name>
    <name type="common">Asiatic rice borer moth</name>
    <dbReference type="NCBI Taxonomy" id="168631"/>
    <lineage>
        <taxon>Eukaryota</taxon>
        <taxon>Metazoa</taxon>
        <taxon>Ecdysozoa</taxon>
        <taxon>Arthropoda</taxon>
        <taxon>Hexapoda</taxon>
        <taxon>Insecta</taxon>
        <taxon>Pterygota</taxon>
        <taxon>Neoptera</taxon>
        <taxon>Endopterygota</taxon>
        <taxon>Lepidoptera</taxon>
        <taxon>Glossata</taxon>
        <taxon>Ditrysia</taxon>
        <taxon>Pyraloidea</taxon>
        <taxon>Crambidae</taxon>
        <taxon>Crambinae</taxon>
        <taxon>Chilo</taxon>
    </lineage>
</organism>
<dbReference type="InterPro" id="IPR008266">
    <property type="entry name" value="Tyr_kinase_AS"/>
</dbReference>
<dbReference type="InterPro" id="IPR001245">
    <property type="entry name" value="Ser-Thr/Tyr_kinase_cat_dom"/>
</dbReference>